<dbReference type="AlphaFoldDB" id="A0A8B7UHW4"/>
<accession>A0A8B7UHW4</accession>
<feature type="domain" description="MAT1 centre" evidence="4">
    <location>
        <begin position="158"/>
        <end position="355"/>
    </location>
</feature>
<dbReference type="InterPro" id="IPR004575">
    <property type="entry name" value="MAT1/Tfb3"/>
</dbReference>
<keyword evidence="2" id="KW-0539">Nucleus</keyword>
<dbReference type="Gene3D" id="3.30.40.10">
    <property type="entry name" value="Zinc/RING finger domain, C3HC4 (zinc finger)"/>
    <property type="match status" value="1"/>
</dbReference>
<protein>
    <submittedName>
        <fullName evidence="6">CDK-activating kinase assembly factor MAT1</fullName>
    </submittedName>
</protein>
<evidence type="ECO:0000259" key="5">
    <source>
        <dbReference type="Pfam" id="PF25811"/>
    </source>
</evidence>
<dbReference type="PROSITE" id="PS50330">
    <property type="entry name" value="UIM"/>
    <property type="match status" value="1"/>
</dbReference>
<sequence>MLVIPATQDTEGWSLVAASETQLQEDGTFQNSPGMDSLEAAQPTVKAPSEDASILRIKGGCSLDYLGQAQLEVLTTQPEPRGDGEGEKVLVQQEMNSRSHTAVQDSSRHACWVVTLGSLCQKITKEEKESPSWQGCESCVDLLFVRGAGNCPECGTPLRKSNFRVQLFEDPTVDKEVEIRKKVLKIYNKREEDFPTLREYNDFLEEVEEIVFNLTNNVDLDNTKKKMEIYQKENKDVIQKNKLKLTREQEELEEALEVERQENEQRRLFIQKEEQLQQILKRKNKQAFLDELESSDLPVALLLAQHKDRSTQLEMQLEKPKPIKPVTFSTGIKMSQHISLAPIHKLEEALYEYQPLQIETCGPQVPELEMLGRLGYLNHVRAASPQDLAGGYTSSLACHRALQDAFSGLFWQPS</sequence>
<evidence type="ECO:0000256" key="2">
    <source>
        <dbReference type="ARBA" id="ARBA00023242"/>
    </source>
</evidence>
<dbReference type="PANTHER" id="PTHR12683">
    <property type="entry name" value="CDK-ACTIVATING KINASE ASSEMBLY FACTOR MAT1"/>
    <property type="match status" value="1"/>
</dbReference>
<organism evidence="6">
    <name type="scientific">Castor canadensis</name>
    <name type="common">American beaver</name>
    <dbReference type="NCBI Taxonomy" id="51338"/>
    <lineage>
        <taxon>Eukaryota</taxon>
        <taxon>Metazoa</taxon>
        <taxon>Chordata</taxon>
        <taxon>Craniata</taxon>
        <taxon>Vertebrata</taxon>
        <taxon>Euteleostomi</taxon>
        <taxon>Mammalia</taxon>
        <taxon>Eutheria</taxon>
        <taxon>Euarchontoglires</taxon>
        <taxon>Glires</taxon>
        <taxon>Rodentia</taxon>
        <taxon>Castorimorpha</taxon>
        <taxon>Castoridae</taxon>
        <taxon>Castor</taxon>
    </lineage>
</organism>
<keyword evidence="6" id="KW-0418">Kinase</keyword>
<dbReference type="CTD" id="4331"/>
<dbReference type="GO" id="GO:0016301">
    <property type="term" value="F:kinase activity"/>
    <property type="evidence" value="ECO:0007669"/>
    <property type="project" value="UniProtKB-KW"/>
</dbReference>
<dbReference type="GO" id="GO:0061575">
    <property type="term" value="F:cyclin-dependent protein serine/threonine kinase activator activity"/>
    <property type="evidence" value="ECO:0007669"/>
    <property type="project" value="InterPro"/>
</dbReference>
<keyword evidence="3" id="KW-0175">Coiled coil</keyword>
<dbReference type="OrthoDB" id="5963at2759"/>
<reference evidence="6" key="1">
    <citation type="submission" date="2025-08" db="UniProtKB">
        <authorList>
            <consortium name="RefSeq"/>
        </authorList>
    </citation>
    <scope>IDENTIFICATION</scope>
</reference>
<gene>
    <name evidence="6" type="primary">LOC109686354</name>
</gene>
<dbReference type="InterPro" id="IPR015877">
    <property type="entry name" value="MAT1_centre"/>
</dbReference>
<feature type="coiled-coil region" evidence="3">
    <location>
        <begin position="220"/>
        <end position="278"/>
    </location>
</feature>
<evidence type="ECO:0000259" key="4">
    <source>
        <dbReference type="Pfam" id="PF06391"/>
    </source>
</evidence>
<dbReference type="Pfam" id="PF25811">
    <property type="entry name" value="CAK-anch_MAT1"/>
    <property type="match status" value="1"/>
</dbReference>
<comment type="subcellular location">
    <subcellularLocation>
        <location evidence="1">Nucleus</location>
    </subcellularLocation>
</comment>
<dbReference type="GO" id="GO:0006289">
    <property type="term" value="P:nucleotide-excision repair"/>
    <property type="evidence" value="ECO:0007669"/>
    <property type="project" value="InterPro"/>
</dbReference>
<evidence type="ECO:0000256" key="3">
    <source>
        <dbReference type="SAM" id="Coils"/>
    </source>
</evidence>
<feature type="domain" description="MAT1 C-terminal CAK anchor" evidence="5">
    <location>
        <begin position="360"/>
        <end position="410"/>
    </location>
</feature>
<dbReference type="InterPro" id="IPR057657">
    <property type="entry name" value="MAT1_CAK-anch"/>
</dbReference>
<dbReference type="Pfam" id="PF06391">
    <property type="entry name" value="MAT1"/>
    <property type="match status" value="1"/>
</dbReference>
<dbReference type="PANTHER" id="PTHR12683:SF13">
    <property type="entry name" value="CDK-ACTIVATING KINASE ASSEMBLY FACTOR MAT1"/>
    <property type="match status" value="1"/>
</dbReference>
<dbReference type="RefSeq" id="XP_020019216.1">
    <property type="nucleotide sequence ID" value="XM_020163627.1"/>
</dbReference>
<evidence type="ECO:0000313" key="6">
    <source>
        <dbReference type="RefSeq" id="XP_020019216.1"/>
    </source>
</evidence>
<proteinExistence type="predicted"/>
<evidence type="ECO:0000256" key="1">
    <source>
        <dbReference type="ARBA" id="ARBA00004123"/>
    </source>
</evidence>
<keyword evidence="6" id="KW-0808">Transferase</keyword>
<dbReference type="InterPro" id="IPR013083">
    <property type="entry name" value="Znf_RING/FYVE/PHD"/>
</dbReference>
<dbReference type="NCBIfam" id="TIGR00570">
    <property type="entry name" value="cdk7"/>
    <property type="match status" value="1"/>
</dbReference>
<dbReference type="KEGG" id="ccan:109686354"/>
<dbReference type="GO" id="GO:0006357">
    <property type="term" value="P:regulation of transcription by RNA polymerase II"/>
    <property type="evidence" value="ECO:0007669"/>
    <property type="project" value="TreeGrafter"/>
</dbReference>
<dbReference type="GO" id="GO:0005675">
    <property type="term" value="C:transcription factor TFIIH holo complex"/>
    <property type="evidence" value="ECO:0007669"/>
    <property type="project" value="InterPro"/>
</dbReference>
<name>A0A8B7UHW4_CASCN</name>
<dbReference type="InterPro" id="IPR003903">
    <property type="entry name" value="UIM_dom"/>
</dbReference>